<keyword evidence="8 12" id="KW-0560">Oxidoreductase</keyword>
<dbReference type="GO" id="GO:0004477">
    <property type="term" value="F:methenyltetrahydrofolate cyclohydrolase activity"/>
    <property type="evidence" value="ECO:0007669"/>
    <property type="project" value="UniProtKB-UniRule"/>
</dbReference>
<evidence type="ECO:0000256" key="7">
    <source>
        <dbReference type="ARBA" id="ARBA00022857"/>
    </source>
</evidence>
<dbReference type="Pfam" id="PF00763">
    <property type="entry name" value="THF_DHG_CYH"/>
    <property type="match status" value="1"/>
</dbReference>
<evidence type="ECO:0000256" key="8">
    <source>
        <dbReference type="ARBA" id="ARBA00023002"/>
    </source>
</evidence>
<dbReference type="FunFam" id="3.40.50.720:FF:000094">
    <property type="entry name" value="Bifunctional protein FolD"/>
    <property type="match status" value="1"/>
</dbReference>
<dbReference type="GO" id="GO:0004488">
    <property type="term" value="F:methylenetetrahydrofolate dehydrogenase (NADP+) activity"/>
    <property type="evidence" value="ECO:0007669"/>
    <property type="project" value="UniProtKB-UniRule"/>
</dbReference>
<keyword evidence="16" id="KW-1185">Reference proteome</keyword>
<keyword evidence="9 12" id="KW-0368">Histidine biosynthesis</keyword>
<evidence type="ECO:0000256" key="9">
    <source>
        <dbReference type="ARBA" id="ARBA00023102"/>
    </source>
</evidence>
<evidence type="ECO:0000256" key="6">
    <source>
        <dbReference type="ARBA" id="ARBA00022801"/>
    </source>
</evidence>
<dbReference type="EC" id="1.5.1.5" evidence="12"/>
<dbReference type="Proteomes" id="UP000199614">
    <property type="component" value="Unassembled WGS sequence"/>
</dbReference>
<evidence type="ECO:0000256" key="3">
    <source>
        <dbReference type="ARBA" id="ARBA00022563"/>
    </source>
</evidence>
<dbReference type="RefSeq" id="WP_093346997.1">
    <property type="nucleotide sequence ID" value="NZ_FOUY01000021.1"/>
</dbReference>
<dbReference type="PROSITE" id="PS00767">
    <property type="entry name" value="THF_DHG_CYH_2"/>
    <property type="match status" value="1"/>
</dbReference>
<dbReference type="Gene3D" id="3.40.50.720">
    <property type="entry name" value="NAD(P)-binding Rossmann-like Domain"/>
    <property type="match status" value="1"/>
</dbReference>
<dbReference type="PANTHER" id="PTHR48099">
    <property type="entry name" value="C-1-TETRAHYDROFOLATE SYNTHASE, CYTOPLASMIC-RELATED"/>
    <property type="match status" value="1"/>
</dbReference>
<evidence type="ECO:0000313" key="15">
    <source>
        <dbReference type="EMBL" id="SFN79983.1"/>
    </source>
</evidence>
<feature type="domain" description="Tetrahydrofolate dehydrogenase/cyclohydrolase catalytic" evidence="13">
    <location>
        <begin position="6"/>
        <end position="117"/>
    </location>
</feature>
<dbReference type="GO" id="GO:0035999">
    <property type="term" value="P:tetrahydrofolate interconversion"/>
    <property type="evidence" value="ECO:0007669"/>
    <property type="project" value="UniProtKB-UniRule"/>
</dbReference>
<evidence type="ECO:0000256" key="11">
    <source>
        <dbReference type="ARBA" id="ARBA00023268"/>
    </source>
</evidence>
<evidence type="ECO:0000259" key="14">
    <source>
        <dbReference type="Pfam" id="PF02882"/>
    </source>
</evidence>
<keyword evidence="3 12" id="KW-0554">One-carbon metabolism</keyword>
<keyword evidence="4 12" id="KW-0028">Amino-acid biosynthesis</keyword>
<dbReference type="HAMAP" id="MF_01576">
    <property type="entry name" value="THF_DHG_CYH"/>
    <property type="match status" value="1"/>
</dbReference>
<dbReference type="GO" id="GO:0000105">
    <property type="term" value="P:L-histidine biosynthetic process"/>
    <property type="evidence" value="ECO:0007669"/>
    <property type="project" value="UniProtKB-KW"/>
</dbReference>
<dbReference type="Gene3D" id="3.40.50.10860">
    <property type="entry name" value="Leucine Dehydrogenase, chain A, domain 1"/>
    <property type="match status" value="1"/>
</dbReference>
<dbReference type="CDD" id="cd01080">
    <property type="entry name" value="NAD_bind_m-THF_DH_Cyclohyd"/>
    <property type="match status" value="1"/>
</dbReference>
<reference evidence="15 16" key="1">
    <citation type="submission" date="2016-10" db="EMBL/GenBank/DDBJ databases">
        <authorList>
            <person name="de Groot N.N."/>
        </authorList>
    </citation>
    <scope>NUCLEOTIDE SEQUENCE [LARGE SCALE GENOMIC DNA]</scope>
    <source>
        <strain evidence="15 16">CGMCC 4.1877</strain>
    </source>
</reference>
<dbReference type="InterPro" id="IPR020631">
    <property type="entry name" value="THF_DH/CycHdrlase_NAD-bd_dom"/>
</dbReference>
<dbReference type="STRING" id="260086.SAMN05216207_1021121"/>
<dbReference type="GO" id="GO:0005829">
    <property type="term" value="C:cytosol"/>
    <property type="evidence" value="ECO:0007669"/>
    <property type="project" value="TreeGrafter"/>
</dbReference>
<dbReference type="Pfam" id="PF02882">
    <property type="entry name" value="THF_DHG_CYH_C"/>
    <property type="match status" value="1"/>
</dbReference>
<keyword evidence="11 12" id="KW-0511">Multifunctional enzyme</keyword>
<comment type="similarity">
    <text evidence="12">Belongs to the tetrahydrofolate dehydrogenase/cyclohydrolase family.</text>
</comment>
<keyword evidence="10 12" id="KW-0486">Methionine biosynthesis</keyword>
<dbReference type="UniPathway" id="UPA00193"/>
<comment type="subunit">
    <text evidence="2 12">Homodimer.</text>
</comment>
<protein>
    <recommendedName>
        <fullName evidence="12">Bifunctional protein FolD</fullName>
    </recommendedName>
    <domain>
        <recommendedName>
            <fullName evidence="12">Methylenetetrahydrofolate dehydrogenase</fullName>
            <ecNumber evidence="12">1.5.1.5</ecNumber>
        </recommendedName>
    </domain>
    <domain>
        <recommendedName>
            <fullName evidence="12">Methenyltetrahydrofolate cyclohydrolase</fullName>
            <ecNumber evidence="12">3.5.4.9</ecNumber>
        </recommendedName>
    </domain>
</protein>
<keyword evidence="6 12" id="KW-0378">Hydrolase</keyword>
<sequence length="293" mass="29909">MSAVLIDGKAAAAELRAEVAAEVAALPRAPGLATLLVGDDPASQIYVRNKRRLCVEAGMRDLHRHVPGDVSQGELAGIIDELADDAEVTGILLQLPLPGQLDANALLARIPPAKDVDGLTERSAGRLALGTPGLVPCTPSGVMHLLDRAGVALEGAEAVVVGRSSLVGKPQAQLLLGRNATVTTCHSRTRDLVSVTRRADVLVAAAGVPRMIGPDAVKPGAVVIDVGMHRLESGLCGDVDTERVAEVASAITPVPGGVGPMTIAMLLRNTVLAARLAGEAAVPAVEGRVGAGR</sequence>
<comment type="catalytic activity">
    <reaction evidence="12">
        <text>(6R)-5,10-methenyltetrahydrofolate + H2O = (6R)-10-formyltetrahydrofolate + H(+)</text>
        <dbReference type="Rhea" id="RHEA:23700"/>
        <dbReference type="ChEBI" id="CHEBI:15377"/>
        <dbReference type="ChEBI" id="CHEBI:15378"/>
        <dbReference type="ChEBI" id="CHEBI:57455"/>
        <dbReference type="ChEBI" id="CHEBI:195366"/>
        <dbReference type="EC" id="3.5.4.9"/>
    </reaction>
</comment>
<name>A0A1I5BZ44_PSUAM</name>
<dbReference type="AlphaFoldDB" id="A0A1I5BZ44"/>
<dbReference type="GO" id="GO:0006164">
    <property type="term" value="P:purine nucleotide biosynthetic process"/>
    <property type="evidence" value="ECO:0007669"/>
    <property type="project" value="UniProtKB-KW"/>
</dbReference>
<dbReference type="PRINTS" id="PR00085">
    <property type="entry name" value="THFDHDRGNASE"/>
</dbReference>
<dbReference type="EC" id="3.5.4.9" evidence="12"/>
<evidence type="ECO:0000256" key="5">
    <source>
        <dbReference type="ARBA" id="ARBA00022755"/>
    </source>
</evidence>
<evidence type="ECO:0000256" key="2">
    <source>
        <dbReference type="ARBA" id="ARBA00011738"/>
    </source>
</evidence>
<feature type="binding site" evidence="12">
    <location>
        <begin position="162"/>
        <end position="164"/>
    </location>
    <ligand>
        <name>NADP(+)</name>
        <dbReference type="ChEBI" id="CHEBI:58349"/>
    </ligand>
</feature>
<dbReference type="InterPro" id="IPR036291">
    <property type="entry name" value="NAD(P)-bd_dom_sf"/>
</dbReference>
<organism evidence="15 16">
    <name type="scientific">Pseudonocardia ammonioxydans</name>
    <dbReference type="NCBI Taxonomy" id="260086"/>
    <lineage>
        <taxon>Bacteria</taxon>
        <taxon>Bacillati</taxon>
        <taxon>Actinomycetota</taxon>
        <taxon>Actinomycetes</taxon>
        <taxon>Pseudonocardiales</taxon>
        <taxon>Pseudonocardiaceae</taxon>
        <taxon>Pseudonocardia</taxon>
    </lineage>
</organism>
<keyword evidence="5 12" id="KW-0658">Purine biosynthesis</keyword>
<evidence type="ECO:0000256" key="4">
    <source>
        <dbReference type="ARBA" id="ARBA00022605"/>
    </source>
</evidence>
<keyword evidence="7 12" id="KW-0521">NADP</keyword>
<evidence type="ECO:0000259" key="13">
    <source>
        <dbReference type="Pfam" id="PF00763"/>
    </source>
</evidence>
<dbReference type="SUPFAM" id="SSF53223">
    <property type="entry name" value="Aminoacid dehydrogenase-like, N-terminal domain"/>
    <property type="match status" value="1"/>
</dbReference>
<dbReference type="NCBIfam" id="NF010783">
    <property type="entry name" value="PRK14186.1"/>
    <property type="match status" value="1"/>
</dbReference>
<dbReference type="InterPro" id="IPR020630">
    <property type="entry name" value="THF_DH/CycHdrlase_cat_dom"/>
</dbReference>
<feature type="domain" description="Tetrahydrofolate dehydrogenase/cyclohydrolase NAD(P)-binding" evidence="14">
    <location>
        <begin position="136"/>
        <end position="275"/>
    </location>
</feature>
<dbReference type="GO" id="GO:0009086">
    <property type="term" value="P:methionine biosynthetic process"/>
    <property type="evidence" value="ECO:0007669"/>
    <property type="project" value="UniProtKB-KW"/>
</dbReference>
<evidence type="ECO:0000256" key="12">
    <source>
        <dbReference type="HAMAP-Rule" id="MF_01576"/>
    </source>
</evidence>
<evidence type="ECO:0000256" key="1">
    <source>
        <dbReference type="ARBA" id="ARBA00004777"/>
    </source>
</evidence>
<gene>
    <name evidence="12" type="primary">folD</name>
    <name evidence="15" type="ORF">SAMN05216207_1021121</name>
</gene>
<comment type="function">
    <text evidence="12">Catalyzes the oxidation of 5,10-methylenetetrahydrofolate to 5,10-methenyltetrahydrofolate and then the hydrolysis of 5,10-methenyltetrahydrofolate to 10-formyltetrahydrofolate.</text>
</comment>
<evidence type="ECO:0000313" key="16">
    <source>
        <dbReference type="Proteomes" id="UP000199614"/>
    </source>
</evidence>
<dbReference type="PANTHER" id="PTHR48099:SF5">
    <property type="entry name" value="C-1-TETRAHYDROFOLATE SYNTHASE, CYTOPLASMIC"/>
    <property type="match status" value="1"/>
</dbReference>
<comment type="pathway">
    <text evidence="1 12">One-carbon metabolism; tetrahydrofolate interconversion.</text>
</comment>
<dbReference type="SUPFAM" id="SSF51735">
    <property type="entry name" value="NAD(P)-binding Rossmann-fold domains"/>
    <property type="match status" value="1"/>
</dbReference>
<comment type="catalytic activity">
    <reaction evidence="12">
        <text>(6R)-5,10-methylene-5,6,7,8-tetrahydrofolate + NADP(+) = (6R)-5,10-methenyltetrahydrofolate + NADPH</text>
        <dbReference type="Rhea" id="RHEA:22812"/>
        <dbReference type="ChEBI" id="CHEBI:15636"/>
        <dbReference type="ChEBI" id="CHEBI:57455"/>
        <dbReference type="ChEBI" id="CHEBI:57783"/>
        <dbReference type="ChEBI" id="CHEBI:58349"/>
        <dbReference type="EC" id="1.5.1.5"/>
    </reaction>
</comment>
<proteinExistence type="inferred from homology"/>
<dbReference type="OrthoDB" id="9803580at2"/>
<dbReference type="InterPro" id="IPR046346">
    <property type="entry name" value="Aminoacid_DH-like_N_sf"/>
</dbReference>
<dbReference type="FunFam" id="3.40.50.10860:FF:000005">
    <property type="entry name" value="C-1-tetrahydrofolate synthase, cytoplasmic, putative"/>
    <property type="match status" value="1"/>
</dbReference>
<dbReference type="InterPro" id="IPR000672">
    <property type="entry name" value="THF_DH/CycHdrlase"/>
</dbReference>
<comment type="caution">
    <text evidence="12">Lacks conserved residue(s) required for the propagation of feature annotation.</text>
</comment>
<dbReference type="InterPro" id="IPR020867">
    <property type="entry name" value="THF_DH/CycHdrlase_CS"/>
</dbReference>
<accession>A0A1I5BZ44</accession>
<dbReference type="EMBL" id="FOUY01000021">
    <property type="protein sequence ID" value="SFN79983.1"/>
    <property type="molecule type" value="Genomic_DNA"/>
</dbReference>
<evidence type="ECO:0000256" key="10">
    <source>
        <dbReference type="ARBA" id="ARBA00023167"/>
    </source>
</evidence>